<evidence type="ECO:0000313" key="3">
    <source>
        <dbReference type="Proteomes" id="UP000183685"/>
    </source>
</evidence>
<dbReference type="EMBL" id="FNAK01000004">
    <property type="protein sequence ID" value="SDE12930.1"/>
    <property type="molecule type" value="Genomic_DNA"/>
</dbReference>
<reference evidence="2 3" key="1">
    <citation type="submission" date="2016-10" db="EMBL/GenBank/DDBJ databases">
        <authorList>
            <person name="de Groot N.N."/>
        </authorList>
    </citation>
    <scope>NUCLEOTIDE SEQUENCE [LARGE SCALE GENOMIC DNA]</scope>
    <source>
        <strain evidence="2 3">CGMCC 1.9109</strain>
    </source>
</reference>
<feature type="chain" id="PRO_5010216092" evidence="1">
    <location>
        <begin position="22"/>
        <end position="336"/>
    </location>
</feature>
<proteinExistence type="predicted"/>
<protein>
    <submittedName>
        <fullName evidence="2">Uncharacterized protein</fullName>
    </submittedName>
</protein>
<name>A0A1G7ADU4_9PROT</name>
<organism evidence="2 3">
    <name type="scientific">Kordiimonas lacus</name>
    <dbReference type="NCBI Taxonomy" id="637679"/>
    <lineage>
        <taxon>Bacteria</taxon>
        <taxon>Pseudomonadati</taxon>
        <taxon>Pseudomonadota</taxon>
        <taxon>Alphaproteobacteria</taxon>
        <taxon>Kordiimonadales</taxon>
        <taxon>Kordiimonadaceae</taxon>
        <taxon>Kordiimonas</taxon>
    </lineage>
</organism>
<keyword evidence="1" id="KW-0732">Signal</keyword>
<dbReference type="RefSeq" id="WP_139167581.1">
    <property type="nucleotide sequence ID" value="NZ_FNAK01000004.1"/>
</dbReference>
<dbReference type="AlphaFoldDB" id="A0A1G7ADU4"/>
<evidence type="ECO:0000313" key="2">
    <source>
        <dbReference type="EMBL" id="SDE12930.1"/>
    </source>
</evidence>
<sequence length="336" mass="38284">MRVCALLLLFMQWVFAGFAPAETTDNGIPEDYVQDAYMLGPSIYRGLRFQIREMDAAALIDLLSKNDRRIIASRPEHLSDPGKLTIEKRMPDGSFQHVSTILPPIIEKPRLLPHQVYSRPGLEQAIKELIDFGIEAPTEPDVAASLADIFLAGPEEGVEIAKALRAGRIKHPYGNTYAMEWMVDIGRFSKDYSDIGTTIAWLLDPSFRNLRVKEQAPLPPRNGELGFANTFLALLQSQKDVKRRDLLYCRLKQNRNHPVPERREELMFITLSRMVEWGDTYPKKDFAAISDQMGFFRRLTVSISYRNDETPVMAADLSIGEIDINQCPFLNTYSFR</sequence>
<feature type="signal peptide" evidence="1">
    <location>
        <begin position="1"/>
        <end position="21"/>
    </location>
</feature>
<gene>
    <name evidence="2" type="ORF">SAMN04488071_2190</name>
</gene>
<keyword evidence="3" id="KW-1185">Reference proteome</keyword>
<accession>A0A1G7ADU4</accession>
<dbReference type="OrthoDB" id="9973296at2"/>
<evidence type="ECO:0000256" key="1">
    <source>
        <dbReference type="SAM" id="SignalP"/>
    </source>
</evidence>
<dbReference type="Proteomes" id="UP000183685">
    <property type="component" value="Unassembled WGS sequence"/>
</dbReference>